<name>A0A0J9EBZ8_9RHOB</name>
<feature type="domain" description="Hedgehog/Intein (Hint)" evidence="1">
    <location>
        <begin position="171"/>
        <end position="302"/>
    </location>
</feature>
<dbReference type="InterPro" id="IPR028992">
    <property type="entry name" value="Hedgehog/Intein_dom"/>
</dbReference>
<dbReference type="Proteomes" id="UP000037178">
    <property type="component" value="Unassembled WGS sequence"/>
</dbReference>
<dbReference type="Pfam" id="PF13403">
    <property type="entry name" value="Hint_2"/>
    <property type="match status" value="1"/>
</dbReference>
<keyword evidence="3" id="KW-1185">Reference proteome</keyword>
<evidence type="ECO:0000313" key="3">
    <source>
        <dbReference type="Proteomes" id="UP000037178"/>
    </source>
</evidence>
<reference evidence="2 3" key="1">
    <citation type="submission" date="2015-06" db="EMBL/GenBank/DDBJ databases">
        <title>Draft genome sequence of an Alphaproteobacteria species associated to the Mediterranean sponge Oscarella lobularis.</title>
        <authorList>
            <person name="Jourda C."/>
            <person name="Santini S."/>
            <person name="Claverie J.-M."/>
        </authorList>
    </citation>
    <scope>NUCLEOTIDE SEQUENCE [LARGE SCALE GENOMIC DNA]</scope>
    <source>
        <strain evidence="2">IGS</strain>
    </source>
</reference>
<evidence type="ECO:0000313" key="2">
    <source>
        <dbReference type="EMBL" id="KMW60141.1"/>
    </source>
</evidence>
<dbReference type="SUPFAM" id="SSF51294">
    <property type="entry name" value="Hedgehog/intein (Hint) domain"/>
    <property type="match status" value="1"/>
</dbReference>
<gene>
    <name evidence="2" type="ORF">AIOL_000294</name>
</gene>
<dbReference type="InterPro" id="IPR036844">
    <property type="entry name" value="Hint_dom_sf"/>
</dbReference>
<sequence length="343" mass="35871">MVQFLDYEISVSDFTASVINTGSVTFTNSGASFRFQTLNGDGANRITASFSSASISSLNAGWNTGAAGNAGTQEVFTLLATAMGQTVFNGTVNAPLTLAGRIGNATMDVTFVGPNDGTSNVVRVAGGGANLGNFSFTDVVGSFSAIRFTPTAFTGSNASFFLTSLNATLSCFCEGTRIATPQGFSLVEDLCDGDLLATADGGTTTVRWLGRSTIDTPLAHPAKVNPIRISAGALGNERDLLLSPDHGVYLDGYLVNAGALVNGETIYQVAKMPESFTYYHVETDGHELILAEGLAAETYLPQHQELAFDNDATRPAREIPEMDLPRITSARLLPAGLGIRAAA</sequence>
<accession>A0A0J9EBZ8</accession>
<dbReference type="EMBL" id="LFTY01000001">
    <property type="protein sequence ID" value="KMW60141.1"/>
    <property type="molecule type" value="Genomic_DNA"/>
</dbReference>
<comment type="caution">
    <text evidence="2">The sequence shown here is derived from an EMBL/GenBank/DDBJ whole genome shotgun (WGS) entry which is preliminary data.</text>
</comment>
<evidence type="ECO:0000259" key="1">
    <source>
        <dbReference type="Pfam" id="PF13403"/>
    </source>
</evidence>
<dbReference type="PATRIC" id="fig|1675527.3.peg.341"/>
<dbReference type="AlphaFoldDB" id="A0A0J9EBZ8"/>
<dbReference type="STRING" id="1675527.AIOL_000294"/>
<protein>
    <recommendedName>
        <fullName evidence="1">Hedgehog/Intein (Hint) domain-containing protein</fullName>
    </recommendedName>
</protein>
<dbReference type="Gene3D" id="2.170.16.10">
    <property type="entry name" value="Hedgehog/Intein (Hint) domain"/>
    <property type="match status" value="1"/>
</dbReference>
<proteinExistence type="predicted"/>
<organism evidence="2 3">
    <name type="scientific">Candidatus Rhodobacter oscarellae</name>
    <dbReference type="NCBI Taxonomy" id="1675527"/>
    <lineage>
        <taxon>Bacteria</taxon>
        <taxon>Pseudomonadati</taxon>
        <taxon>Pseudomonadota</taxon>
        <taxon>Alphaproteobacteria</taxon>
        <taxon>Rhodobacterales</taxon>
        <taxon>Rhodobacter group</taxon>
        <taxon>Rhodobacter</taxon>
    </lineage>
</organism>